<keyword evidence="6 8" id="KW-0413">Isomerase</keyword>
<comment type="pathway">
    <text evidence="1 8">Carbohydrate degradation; glycolysis; D-glyceraldehyde 3-phosphate and glycerone phosphate from D-glucose: step 2/4.</text>
</comment>
<accession>A0A7S0VLC8</accession>
<reference evidence="10" key="1">
    <citation type="submission" date="2021-01" db="EMBL/GenBank/DDBJ databases">
        <authorList>
            <person name="Corre E."/>
            <person name="Pelletier E."/>
            <person name="Niang G."/>
            <person name="Scheremetjew M."/>
            <person name="Finn R."/>
            <person name="Kale V."/>
            <person name="Holt S."/>
            <person name="Cochrane G."/>
            <person name="Meng A."/>
            <person name="Brown T."/>
            <person name="Cohen L."/>
        </authorList>
    </citation>
    <scope>NUCLEOTIDE SEQUENCE</scope>
    <source>
        <strain evidence="10">CCMP443</strain>
    </source>
</reference>
<organism evidence="10">
    <name type="scientific">Hemiselmis tepida</name>
    <dbReference type="NCBI Taxonomy" id="464990"/>
    <lineage>
        <taxon>Eukaryota</taxon>
        <taxon>Cryptophyceae</taxon>
        <taxon>Cryptomonadales</taxon>
        <taxon>Hemiselmidaceae</taxon>
        <taxon>Hemiselmis</taxon>
    </lineage>
</organism>
<evidence type="ECO:0000256" key="1">
    <source>
        <dbReference type="ARBA" id="ARBA00004926"/>
    </source>
</evidence>
<dbReference type="NCBIfam" id="NF010695">
    <property type="entry name" value="PRK14095.1"/>
    <property type="match status" value="1"/>
</dbReference>
<dbReference type="InterPro" id="IPR035482">
    <property type="entry name" value="SIS_PGI_2"/>
</dbReference>
<dbReference type="PROSITE" id="PS51463">
    <property type="entry name" value="P_GLUCOSE_ISOMERASE_3"/>
    <property type="match status" value="1"/>
</dbReference>
<dbReference type="SUPFAM" id="SSF53697">
    <property type="entry name" value="SIS domain"/>
    <property type="match status" value="1"/>
</dbReference>
<feature type="chain" id="PRO_5030699771" description="Glucose-6-phosphate isomerase" evidence="9">
    <location>
        <begin position="27"/>
        <end position="572"/>
    </location>
</feature>
<dbReference type="GO" id="GO:0006094">
    <property type="term" value="P:gluconeogenesis"/>
    <property type="evidence" value="ECO:0007669"/>
    <property type="project" value="UniProtKB-KW"/>
</dbReference>
<comment type="catalytic activity">
    <reaction evidence="7 8">
        <text>alpha-D-glucose 6-phosphate = beta-D-fructose 6-phosphate</text>
        <dbReference type="Rhea" id="RHEA:11816"/>
        <dbReference type="ChEBI" id="CHEBI:57634"/>
        <dbReference type="ChEBI" id="CHEBI:58225"/>
        <dbReference type="EC" id="5.3.1.9"/>
    </reaction>
</comment>
<dbReference type="GO" id="GO:0006096">
    <property type="term" value="P:glycolytic process"/>
    <property type="evidence" value="ECO:0007669"/>
    <property type="project" value="UniProtKB-UniPathway"/>
</dbReference>
<dbReference type="PROSITE" id="PS00765">
    <property type="entry name" value="P_GLUCOSE_ISOMERASE_1"/>
    <property type="match status" value="1"/>
</dbReference>
<dbReference type="CDD" id="cd05015">
    <property type="entry name" value="SIS_PGI_1"/>
    <property type="match status" value="1"/>
</dbReference>
<keyword evidence="4 8" id="KW-0312">Gluconeogenesis</keyword>
<dbReference type="EMBL" id="HBFN01010237">
    <property type="protein sequence ID" value="CAD8789986.1"/>
    <property type="molecule type" value="Transcribed_RNA"/>
</dbReference>
<name>A0A7S0VLC8_9CRYP</name>
<evidence type="ECO:0000256" key="3">
    <source>
        <dbReference type="ARBA" id="ARBA00011952"/>
    </source>
</evidence>
<dbReference type="PANTHER" id="PTHR11469">
    <property type="entry name" value="GLUCOSE-6-PHOSPHATE ISOMERASE"/>
    <property type="match status" value="1"/>
</dbReference>
<dbReference type="Gene3D" id="3.40.50.10490">
    <property type="entry name" value="Glucose-6-phosphate isomerase like protein, domain 1"/>
    <property type="match status" value="2"/>
</dbReference>
<dbReference type="EC" id="5.3.1.9" evidence="3 8"/>
<dbReference type="HAMAP" id="MF_00473">
    <property type="entry name" value="G6P_isomerase"/>
    <property type="match status" value="1"/>
</dbReference>
<feature type="signal peptide" evidence="9">
    <location>
        <begin position="1"/>
        <end position="26"/>
    </location>
</feature>
<protein>
    <recommendedName>
        <fullName evidence="3 8">Glucose-6-phosphate isomerase</fullName>
        <ecNumber evidence="3 8">5.3.1.9</ecNumber>
    </recommendedName>
</protein>
<keyword evidence="9" id="KW-0732">Signal</keyword>
<dbReference type="Gene3D" id="1.10.1390.10">
    <property type="match status" value="1"/>
</dbReference>
<dbReference type="PROSITE" id="PS00174">
    <property type="entry name" value="P_GLUCOSE_ISOMERASE_2"/>
    <property type="match status" value="1"/>
</dbReference>
<proteinExistence type="inferred from homology"/>
<dbReference type="PANTHER" id="PTHR11469:SF1">
    <property type="entry name" value="GLUCOSE-6-PHOSPHATE ISOMERASE"/>
    <property type="match status" value="1"/>
</dbReference>
<dbReference type="PRINTS" id="PR00662">
    <property type="entry name" value="G6PISOMERASE"/>
</dbReference>
<dbReference type="GO" id="GO:0097367">
    <property type="term" value="F:carbohydrate derivative binding"/>
    <property type="evidence" value="ECO:0007669"/>
    <property type="project" value="InterPro"/>
</dbReference>
<dbReference type="GO" id="GO:0051156">
    <property type="term" value="P:glucose 6-phosphate metabolic process"/>
    <property type="evidence" value="ECO:0007669"/>
    <property type="project" value="TreeGrafter"/>
</dbReference>
<dbReference type="InterPro" id="IPR035476">
    <property type="entry name" value="SIS_PGI_1"/>
</dbReference>
<evidence type="ECO:0000256" key="7">
    <source>
        <dbReference type="ARBA" id="ARBA00029321"/>
    </source>
</evidence>
<dbReference type="UniPathway" id="UPA00109">
    <property type="reaction ID" value="UER00181"/>
</dbReference>
<dbReference type="GO" id="GO:0048029">
    <property type="term" value="F:monosaccharide binding"/>
    <property type="evidence" value="ECO:0007669"/>
    <property type="project" value="TreeGrafter"/>
</dbReference>
<dbReference type="GO" id="GO:0005829">
    <property type="term" value="C:cytosol"/>
    <property type="evidence" value="ECO:0007669"/>
    <property type="project" value="TreeGrafter"/>
</dbReference>
<dbReference type="GO" id="GO:0004347">
    <property type="term" value="F:glucose-6-phosphate isomerase activity"/>
    <property type="evidence" value="ECO:0007669"/>
    <property type="project" value="UniProtKB-EC"/>
</dbReference>
<evidence type="ECO:0000256" key="9">
    <source>
        <dbReference type="SAM" id="SignalP"/>
    </source>
</evidence>
<sequence length="572" mass="62387">MFLLTPKTAACATLALLALLPEASTASPTSTSGLSAPLRLKGGSASWSDSPVTQRLRDLAKSPYDLTVNAAITPKRISSMQASACGLKMVYATERMCPKTVNALCDLAKDRGVAEKMKAMVDGEVVNKIEGYDCEDRKVMHTAMRDVFDQQLSTASAARAASDAEKEELKKLEEWCKELDSSNKFTDMLLIGIGGSDLGPRAIYMGLQGYKKEGRKVHIVSNVDPDDAAMVLNSIPDLSKTVVLVVSKSGGTLETLTNENLVRDFFQKKGLEPKNHFACVTGKGSPMDNPAEYLKSFYMEDYIGGRFSVTSMVGGPMLAFGLGYDNYLKLLEGAHDMDVHALTTSDPSKNLPLLLALIGVWNRNFLGLPTCAILPYSQAMLRFTAHLQQLDMESNGKHIDRQGKFVDYATGPIIWGEPGTNGQHSFYQLIHQGTDTIPVEFIGFSESQFGMDLDVKGTTSQQKLNSNLLAQSLAMATGSINSNPNKCFDGNRPNCLILGKKLDPYTMGALLALYEHKVAFQGFLWDINSFDQEGVQLGKILATQFLDIYKKVNAGEEVKAEDNLSAMLCEMP</sequence>
<dbReference type="InterPro" id="IPR018189">
    <property type="entry name" value="Phosphoglucose_isomerase_CS"/>
</dbReference>
<evidence type="ECO:0000256" key="5">
    <source>
        <dbReference type="ARBA" id="ARBA00023152"/>
    </source>
</evidence>
<evidence type="ECO:0000313" key="10">
    <source>
        <dbReference type="EMBL" id="CAD8789986.1"/>
    </source>
</evidence>
<keyword evidence="5 8" id="KW-0324">Glycolysis</keyword>
<comment type="similarity">
    <text evidence="2 8">Belongs to the GPI family.</text>
</comment>
<gene>
    <name evidence="10" type="ORF">HTEP1355_LOCUS5957</name>
</gene>
<dbReference type="AlphaFoldDB" id="A0A7S0VLC8"/>
<evidence type="ECO:0000256" key="4">
    <source>
        <dbReference type="ARBA" id="ARBA00022432"/>
    </source>
</evidence>
<dbReference type="CDD" id="cd05016">
    <property type="entry name" value="SIS_PGI_2"/>
    <property type="match status" value="1"/>
</dbReference>
<dbReference type="InterPro" id="IPR023096">
    <property type="entry name" value="G6P_Isomerase_C"/>
</dbReference>
<evidence type="ECO:0000256" key="2">
    <source>
        <dbReference type="ARBA" id="ARBA00006604"/>
    </source>
</evidence>
<dbReference type="Pfam" id="PF00342">
    <property type="entry name" value="PGI"/>
    <property type="match status" value="1"/>
</dbReference>
<evidence type="ECO:0000256" key="6">
    <source>
        <dbReference type="ARBA" id="ARBA00023235"/>
    </source>
</evidence>
<dbReference type="InterPro" id="IPR001672">
    <property type="entry name" value="G6P_Isomerase"/>
</dbReference>
<dbReference type="InterPro" id="IPR046348">
    <property type="entry name" value="SIS_dom_sf"/>
</dbReference>
<evidence type="ECO:0000256" key="8">
    <source>
        <dbReference type="RuleBase" id="RU000612"/>
    </source>
</evidence>